<accession>A0A5P2G147</accession>
<keyword evidence="5" id="KW-1185">Reference proteome</keyword>
<feature type="domain" description="FecR protein" evidence="2">
    <location>
        <begin position="183"/>
        <end position="273"/>
    </location>
</feature>
<evidence type="ECO:0000259" key="3">
    <source>
        <dbReference type="Pfam" id="PF16344"/>
    </source>
</evidence>
<dbReference type="PANTHER" id="PTHR30273:SF2">
    <property type="entry name" value="PROTEIN FECR"/>
    <property type="match status" value="1"/>
</dbReference>
<dbReference type="PANTHER" id="PTHR30273">
    <property type="entry name" value="PERIPLASMIC SIGNAL SENSOR AND SIGMA FACTOR ACTIVATOR FECR-RELATED"/>
    <property type="match status" value="1"/>
</dbReference>
<dbReference type="EMBL" id="CP044016">
    <property type="protein sequence ID" value="QES88907.1"/>
    <property type="molecule type" value="Genomic_DNA"/>
</dbReference>
<dbReference type="RefSeq" id="WP_131329855.1">
    <property type="nucleotide sequence ID" value="NZ_CP044016.1"/>
</dbReference>
<organism evidence="4 5">
    <name type="scientific">Rhizosphaericola mali</name>
    <dbReference type="NCBI Taxonomy" id="2545455"/>
    <lineage>
        <taxon>Bacteria</taxon>
        <taxon>Pseudomonadati</taxon>
        <taxon>Bacteroidota</taxon>
        <taxon>Chitinophagia</taxon>
        <taxon>Chitinophagales</taxon>
        <taxon>Chitinophagaceae</taxon>
        <taxon>Rhizosphaericola</taxon>
    </lineage>
</organism>
<gene>
    <name evidence="4" type="ORF">E0W69_009635</name>
</gene>
<dbReference type="AlphaFoldDB" id="A0A5P2G147"/>
<feature type="transmembrane region" description="Helical" evidence="1">
    <location>
        <begin position="96"/>
        <end position="115"/>
    </location>
</feature>
<dbReference type="InterPro" id="IPR012373">
    <property type="entry name" value="Ferrdict_sens_TM"/>
</dbReference>
<dbReference type="KEGG" id="arac:E0W69_009635"/>
<keyword evidence="1" id="KW-0472">Membrane</keyword>
<dbReference type="Proteomes" id="UP000292424">
    <property type="component" value="Chromosome"/>
</dbReference>
<evidence type="ECO:0000313" key="4">
    <source>
        <dbReference type="EMBL" id="QES88907.1"/>
    </source>
</evidence>
<protein>
    <submittedName>
        <fullName evidence="4">DUF4974 domain-containing protein</fullName>
    </submittedName>
</protein>
<sequence>MHEDENEKSDRIADLLAKFMRGNLSTEESEDLNAWLEEDPKNKELFTNINDPKWQKRSFDFFDNIDQNSAWDAVSIRIEKDKGDNINHGGKRIKKYLLAASIFIILLTAGTFLWYTHGVQVEKSPFGQEKMPGSMHATLFLQGKKIEVSSAKSEEIEKGITNQNGWIIYDSDKMSTEEHKLIVPNGGIYAVRLQDGTSVWLNAGSSLRFPSKFTGTERLVELVGEGFFSVAKDAVHPFKVLCQGTETQAIGTEFNVNGYGNKVTTTLIEGKVKVLSPSGNTYLIPGQSSTFNSLSVPLAVQSDTALATGWKNGNFMFLHTDFQEVMDQLSHWYGVEIKYTKGFDPNGLSFTGELSRNKPISKLLSLMEMTGIASFKVSDNILYVDTATRNTGR</sequence>
<dbReference type="InterPro" id="IPR032508">
    <property type="entry name" value="FecR_C"/>
</dbReference>
<dbReference type="Pfam" id="PF04773">
    <property type="entry name" value="FecR"/>
    <property type="match status" value="1"/>
</dbReference>
<proteinExistence type="predicted"/>
<evidence type="ECO:0000313" key="5">
    <source>
        <dbReference type="Proteomes" id="UP000292424"/>
    </source>
</evidence>
<keyword evidence="1" id="KW-1133">Transmembrane helix</keyword>
<dbReference type="InterPro" id="IPR006860">
    <property type="entry name" value="FecR"/>
</dbReference>
<reference evidence="4 5" key="1">
    <citation type="submission" date="2019-09" db="EMBL/GenBank/DDBJ databases">
        <title>Complete genome sequence of Arachidicoccus sp. B3-10 isolated from apple orchard soil.</title>
        <authorList>
            <person name="Kim H.S."/>
            <person name="Han K.-I."/>
            <person name="Suh M.K."/>
            <person name="Lee K.C."/>
            <person name="Eom M.K."/>
            <person name="Kim J.-S."/>
            <person name="Kang S.W."/>
            <person name="Sin Y."/>
            <person name="Lee J.-S."/>
        </authorList>
    </citation>
    <scope>NUCLEOTIDE SEQUENCE [LARGE SCALE GENOMIC DNA]</scope>
    <source>
        <strain evidence="4 5">B3-10</strain>
    </source>
</reference>
<name>A0A5P2G147_9BACT</name>
<feature type="domain" description="Protein FecR C-terminal" evidence="3">
    <location>
        <begin position="315"/>
        <end position="383"/>
    </location>
</feature>
<dbReference type="GO" id="GO:0016989">
    <property type="term" value="F:sigma factor antagonist activity"/>
    <property type="evidence" value="ECO:0007669"/>
    <property type="project" value="TreeGrafter"/>
</dbReference>
<dbReference type="Gene3D" id="3.55.50.30">
    <property type="match status" value="1"/>
</dbReference>
<dbReference type="Pfam" id="PF16344">
    <property type="entry name" value="FecR_C"/>
    <property type="match status" value="1"/>
</dbReference>
<keyword evidence="1" id="KW-0812">Transmembrane</keyword>
<evidence type="ECO:0000259" key="2">
    <source>
        <dbReference type="Pfam" id="PF04773"/>
    </source>
</evidence>
<evidence type="ECO:0000256" key="1">
    <source>
        <dbReference type="SAM" id="Phobius"/>
    </source>
</evidence>
<dbReference type="OrthoDB" id="1452822at2"/>
<dbReference type="Gene3D" id="2.60.120.1440">
    <property type="match status" value="1"/>
</dbReference>